<reference evidence="1" key="1">
    <citation type="submission" date="2023-06" db="EMBL/GenBank/DDBJ databases">
        <authorList>
            <person name="Zhang S."/>
        </authorList>
    </citation>
    <scope>NUCLEOTIDE SEQUENCE</scope>
    <source>
        <strain evidence="1">SG2303</strain>
    </source>
</reference>
<sequence>MAMQVLFGILVLLILSPVLWRLAIYVEGLPRHRFFKPLTAALRIEGLNFVPSLLSEQEANAELERSLSELRELRAHHLATIGEVLEQARASAQQEAEVIVNAARLEAEKQIEIAREALREEVATLALKGAEQILQRELSETLYKDILENIKNEFSEGKDS</sequence>
<dbReference type="Proteomes" id="UP001168540">
    <property type="component" value="Unassembled WGS sequence"/>
</dbReference>
<organism evidence="1 2">
    <name type="scientific">Crenobacter oryzisoli</name>
    <dbReference type="NCBI Taxonomy" id="3056844"/>
    <lineage>
        <taxon>Bacteria</taxon>
        <taxon>Pseudomonadati</taxon>
        <taxon>Pseudomonadota</taxon>
        <taxon>Betaproteobacteria</taxon>
        <taxon>Neisseriales</taxon>
        <taxon>Neisseriaceae</taxon>
        <taxon>Crenobacter</taxon>
    </lineage>
</organism>
<name>A0ABT7XP64_9NEIS</name>
<evidence type="ECO:0000313" key="1">
    <source>
        <dbReference type="EMBL" id="MDN0075583.1"/>
    </source>
</evidence>
<gene>
    <name evidence="1" type="ORF">QU481_11840</name>
</gene>
<accession>A0ABT7XP64</accession>
<dbReference type="CDD" id="cd06503">
    <property type="entry name" value="ATP-synt_Fo_b"/>
    <property type="match status" value="1"/>
</dbReference>
<evidence type="ECO:0008006" key="3">
    <source>
        <dbReference type="Google" id="ProtNLM"/>
    </source>
</evidence>
<dbReference type="EMBL" id="JAUEDK010000019">
    <property type="protein sequence ID" value="MDN0075583.1"/>
    <property type="molecule type" value="Genomic_DNA"/>
</dbReference>
<protein>
    <recommendedName>
        <fullName evidence="3">ATPase subunit I</fullName>
    </recommendedName>
</protein>
<keyword evidence="2" id="KW-1185">Reference proteome</keyword>
<dbReference type="RefSeq" id="WP_289830217.1">
    <property type="nucleotide sequence ID" value="NZ_JAUEDK010000019.1"/>
</dbReference>
<proteinExistence type="predicted"/>
<comment type="caution">
    <text evidence="1">The sequence shown here is derived from an EMBL/GenBank/DDBJ whole genome shotgun (WGS) entry which is preliminary data.</text>
</comment>
<evidence type="ECO:0000313" key="2">
    <source>
        <dbReference type="Proteomes" id="UP001168540"/>
    </source>
</evidence>